<dbReference type="PANTHER" id="PTHR42861">
    <property type="entry name" value="CALCIUM-TRANSPORTING ATPASE"/>
    <property type="match status" value="1"/>
</dbReference>
<keyword evidence="3" id="KW-1185">Reference proteome</keyword>
<organism evidence="2 3">
    <name type="scientific">Stylosanthes scabra</name>
    <dbReference type="NCBI Taxonomy" id="79078"/>
    <lineage>
        <taxon>Eukaryota</taxon>
        <taxon>Viridiplantae</taxon>
        <taxon>Streptophyta</taxon>
        <taxon>Embryophyta</taxon>
        <taxon>Tracheophyta</taxon>
        <taxon>Spermatophyta</taxon>
        <taxon>Magnoliopsida</taxon>
        <taxon>eudicotyledons</taxon>
        <taxon>Gunneridae</taxon>
        <taxon>Pentapetalae</taxon>
        <taxon>rosids</taxon>
        <taxon>fabids</taxon>
        <taxon>Fabales</taxon>
        <taxon>Fabaceae</taxon>
        <taxon>Papilionoideae</taxon>
        <taxon>50 kb inversion clade</taxon>
        <taxon>dalbergioids sensu lato</taxon>
        <taxon>Dalbergieae</taxon>
        <taxon>Pterocarpus clade</taxon>
        <taxon>Stylosanthes</taxon>
    </lineage>
</organism>
<proteinExistence type="predicted"/>
<protein>
    <submittedName>
        <fullName evidence="2">Uncharacterized protein</fullName>
    </submittedName>
</protein>
<dbReference type="Proteomes" id="UP001341840">
    <property type="component" value="Unassembled WGS sequence"/>
</dbReference>
<evidence type="ECO:0000313" key="3">
    <source>
        <dbReference type="Proteomes" id="UP001341840"/>
    </source>
</evidence>
<evidence type="ECO:0000313" key="2">
    <source>
        <dbReference type="EMBL" id="MED6160942.1"/>
    </source>
</evidence>
<dbReference type="SUPFAM" id="SSF81660">
    <property type="entry name" value="Metal cation-transporting ATPase, ATP-binding domain N"/>
    <property type="match status" value="1"/>
</dbReference>
<evidence type="ECO:0000256" key="1">
    <source>
        <dbReference type="ARBA" id="ARBA00022842"/>
    </source>
</evidence>
<dbReference type="InterPro" id="IPR023299">
    <property type="entry name" value="ATPase_P-typ_cyto_dom_N"/>
</dbReference>
<accession>A0ABU6UI09</accession>
<name>A0ABU6UI09_9FABA</name>
<reference evidence="2 3" key="1">
    <citation type="journal article" date="2023" name="Plants (Basel)">
        <title>Bridging the Gap: Combining Genomics and Transcriptomics Approaches to Understand Stylosanthes scabra, an Orphan Legume from the Brazilian Caatinga.</title>
        <authorList>
            <person name="Ferreira-Neto J.R.C."/>
            <person name="da Silva M.D."/>
            <person name="Binneck E."/>
            <person name="de Melo N.F."/>
            <person name="da Silva R.H."/>
            <person name="de Melo A.L.T.M."/>
            <person name="Pandolfi V."/>
            <person name="Bustamante F.O."/>
            <person name="Brasileiro-Vidal A.C."/>
            <person name="Benko-Iseppon A.M."/>
        </authorList>
    </citation>
    <scope>NUCLEOTIDE SEQUENCE [LARGE SCALE GENOMIC DNA]</scope>
    <source>
        <tissue evidence="2">Leaves</tissue>
    </source>
</reference>
<gene>
    <name evidence="2" type="ORF">PIB30_055980</name>
</gene>
<dbReference type="Gene3D" id="3.40.1110.10">
    <property type="entry name" value="Calcium-transporting ATPase, cytoplasmic domain N"/>
    <property type="match status" value="1"/>
</dbReference>
<sequence length="125" mass="14179">MKPSHNRFPSSSARTNPLQGFQRTALTYIDADGNWHSSSKGAPEQIMNLCNMSEDARKKVHAIIDKFTERGLHSLAVARQVSVAVPGGSDLSIRRSAFKWQEGDLDYDSKPERTLLRRRREARRL</sequence>
<keyword evidence="1" id="KW-0460">Magnesium</keyword>
<dbReference type="EMBL" id="JASCZI010121271">
    <property type="protein sequence ID" value="MED6160942.1"/>
    <property type="molecule type" value="Genomic_DNA"/>
</dbReference>
<comment type="caution">
    <text evidence="2">The sequence shown here is derived from an EMBL/GenBank/DDBJ whole genome shotgun (WGS) entry which is preliminary data.</text>
</comment>